<reference evidence="3 4" key="1">
    <citation type="submission" date="2019-07" db="EMBL/GenBank/DDBJ databases">
        <title>Genomic Encyclopedia of Type Strains, Phase III (KMG-III): the genomes of soil and plant-associated and newly described type strains.</title>
        <authorList>
            <person name="Whitman W."/>
        </authorList>
    </citation>
    <scope>NUCLEOTIDE SEQUENCE [LARGE SCALE GENOMIC DNA]</scope>
    <source>
        <strain evidence="3 4">BL24</strain>
    </source>
</reference>
<dbReference type="Pfam" id="PF00188">
    <property type="entry name" value="CAP"/>
    <property type="match status" value="1"/>
</dbReference>
<evidence type="ECO:0000313" key="4">
    <source>
        <dbReference type="Proteomes" id="UP000323257"/>
    </source>
</evidence>
<feature type="chain" id="PRO_5024344871" evidence="1">
    <location>
        <begin position="28"/>
        <end position="209"/>
    </location>
</feature>
<evidence type="ECO:0000256" key="1">
    <source>
        <dbReference type="SAM" id="SignalP"/>
    </source>
</evidence>
<dbReference type="InterPro" id="IPR014258">
    <property type="entry name" value="CAP_domain_YkwD-like"/>
</dbReference>
<proteinExistence type="predicted"/>
<evidence type="ECO:0000313" key="3">
    <source>
        <dbReference type="EMBL" id="TYP71399.1"/>
    </source>
</evidence>
<sequence length="209" mass="22837">MKKLLLAALLAFGSAAAFPVAIGVANAADTDTYTVKPGDTMWFISVRYQIGLSEIIQANPQIRNPALIYPGQKLTIPLLTATKSFEAQVAKLVNAERAKAGLNPLSLNWQLSRVARIKSEDMRDKVYFSHNSPTYGSPFDMMKAFRIGYSYAGENIAAGQSTAQAVMTSWMNSPGHKANILSPNFTEIGVGYCTGGSMRVYWTQMFIKP</sequence>
<dbReference type="InterPro" id="IPR035940">
    <property type="entry name" value="CAP_sf"/>
</dbReference>
<dbReference type="Gene3D" id="3.40.33.10">
    <property type="entry name" value="CAP"/>
    <property type="match status" value="1"/>
</dbReference>
<dbReference type="PROSITE" id="PS51782">
    <property type="entry name" value="LYSM"/>
    <property type="match status" value="1"/>
</dbReference>
<dbReference type="SUPFAM" id="SSF54106">
    <property type="entry name" value="LysM domain"/>
    <property type="match status" value="1"/>
</dbReference>
<dbReference type="InterPro" id="IPR014044">
    <property type="entry name" value="CAP_dom"/>
</dbReference>
<comment type="caution">
    <text evidence="3">The sequence shown here is derived from an EMBL/GenBank/DDBJ whole genome shotgun (WGS) entry which is preliminary data.</text>
</comment>
<dbReference type="Proteomes" id="UP000323257">
    <property type="component" value="Unassembled WGS sequence"/>
</dbReference>
<dbReference type="InterPro" id="IPR014248">
    <property type="entry name" value="Spore_coat_assembly_SafA"/>
</dbReference>
<keyword evidence="4" id="KW-1185">Reference proteome</keyword>
<feature type="signal peptide" evidence="1">
    <location>
        <begin position="1"/>
        <end position="27"/>
    </location>
</feature>
<dbReference type="CDD" id="cd05379">
    <property type="entry name" value="CAP_bacterial"/>
    <property type="match status" value="1"/>
</dbReference>
<dbReference type="PANTHER" id="PTHR31157">
    <property type="entry name" value="SCP DOMAIN-CONTAINING PROTEIN"/>
    <property type="match status" value="1"/>
</dbReference>
<dbReference type="CDD" id="cd00118">
    <property type="entry name" value="LysM"/>
    <property type="match status" value="1"/>
</dbReference>
<name>A0A5S5BWP6_9BACL</name>
<dbReference type="Pfam" id="PF01476">
    <property type="entry name" value="LysM"/>
    <property type="match status" value="1"/>
</dbReference>
<evidence type="ECO:0000259" key="2">
    <source>
        <dbReference type="PROSITE" id="PS51782"/>
    </source>
</evidence>
<accession>A0A5S5BWP6</accession>
<dbReference type="InterPro" id="IPR036779">
    <property type="entry name" value="LysM_dom_sf"/>
</dbReference>
<dbReference type="Gene3D" id="3.10.350.10">
    <property type="entry name" value="LysM domain"/>
    <property type="match status" value="1"/>
</dbReference>
<dbReference type="EMBL" id="VNHS01000010">
    <property type="protein sequence ID" value="TYP71399.1"/>
    <property type="molecule type" value="Genomic_DNA"/>
</dbReference>
<dbReference type="SUPFAM" id="SSF55797">
    <property type="entry name" value="PR-1-like"/>
    <property type="match status" value="1"/>
</dbReference>
<feature type="domain" description="LysM" evidence="2">
    <location>
        <begin position="31"/>
        <end position="76"/>
    </location>
</feature>
<organism evidence="3 4">
    <name type="scientific">Paenibacillus methanolicus</name>
    <dbReference type="NCBI Taxonomy" id="582686"/>
    <lineage>
        <taxon>Bacteria</taxon>
        <taxon>Bacillati</taxon>
        <taxon>Bacillota</taxon>
        <taxon>Bacilli</taxon>
        <taxon>Bacillales</taxon>
        <taxon>Paenibacillaceae</taxon>
        <taxon>Paenibacillus</taxon>
    </lineage>
</organism>
<dbReference type="OrthoDB" id="9783944at2"/>
<dbReference type="RefSeq" id="WP_148932037.1">
    <property type="nucleotide sequence ID" value="NZ_VNHS01000010.1"/>
</dbReference>
<dbReference type="NCBIfam" id="TIGR02909">
    <property type="entry name" value="spore_YkwD"/>
    <property type="match status" value="1"/>
</dbReference>
<gene>
    <name evidence="3" type="ORF">BCM02_110355</name>
</gene>
<dbReference type="PANTHER" id="PTHR31157:SF1">
    <property type="entry name" value="SCP DOMAIN-CONTAINING PROTEIN"/>
    <property type="match status" value="1"/>
</dbReference>
<dbReference type="NCBIfam" id="TIGR02899">
    <property type="entry name" value="spore_safA"/>
    <property type="match status" value="1"/>
</dbReference>
<keyword evidence="1" id="KW-0732">Signal</keyword>
<dbReference type="AlphaFoldDB" id="A0A5S5BWP6"/>
<dbReference type="SMART" id="SM00257">
    <property type="entry name" value="LysM"/>
    <property type="match status" value="1"/>
</dbReference>
<protein>
    <submittedName>
        <fullName evidence="3">Spore coat assembly protein SafA/uncharacterized YkwD family protein</fullName>
    </submittedName>
</protein>
<dbReference type="InterPro" id="IPR018392">
    <property type="entry name" value="LysM"/>
</dbReference>